<dbReference type="Proteomes" id="UP000214760">
    <property type="component" value="Unassembled WGS sequence"/>
</dbReference>
<evidence type="ECO:0000313" key="19">
    <source>
        <dbReference type="EMBL" id="SFR73840.1"/>
    </source>
</evidence>
<feature type="compositionally biased region" description="Low complexity" evidence="15">
    <location>
        <begin position="164"/>
        <end position="194"/>
    </location>
</feature>
<dbReference type="InterPro" id="IPR003594">
    <property type="entry name" value="HATPase_dom"/>
</dbReference>
<dbReference type="FunFam" id="1.10.287.130:FF:000001">
    <property type="entry name" value="Two-component sensor histidine kinase"/>
    <property type="match status" value="1"/>
</dbReference>
<keyword evidence="5" id="KW-0597">Phosphoprotein</keyword>
<dbReference type="GO" id="GO:0000155">
    <property type="term" value="F:phosphorelay sensor kinase activity"/>
    <property type="evidence" value="ECO:0007669"/>
    <property type="project" value="InterPro"/>
</dbReference>
<keyword evidence="8" id="KW-0547">Nucleotide-binding</keyword>
<keyword evidence="10" id="KW-0067">ATP-binding</keyword>
<evidence type="ECO:0000256" key="7">
    <source>
        <dbReference type="ARBA" id="ARBA00022692"/>
    </source>
</evidence>
<dbReference type="Gene3D" id="3.30.565.10">
    <property type="entry name" value="Histidine kinase-like ATPase, C-terminal domain"/>
    <property type="match status" value="1"/>
</dbReference>
<evidence type="ECO:0000256" key="15">
    <source>
        <dbReference type="SAM" id="MobiDB-lite"/>
    </source>
</evidence>
<keyword evidence="11 16" id="KW-1133">Transmembrane helix</keyword>
<gene>
    <name evidence="19" type="ORF">SAMN02910262_01177</name>
</gene>
<evidence type="ECO:0000256" key="5">
    <source>
        <dbReference type="ARBA" id="ARBA00022553"/>
    </source>
</evidence>
<dbReference type="Pfam" id="PF02518">
    <property type="entry name" value="HATPase_c"/>
    <property type="match status" value="1"/>
</dbReference>
<dbReference type="SMART" id="SM00387">
    <property type="entry name" value="HATPase_c"/>
    <property type="match status" value="1"/>
</dbReference>
<evidence type="ECO:0000256" key="3">
    <source>
        <dbReference type="ARBA" id="ARBA00012438"/>
    </source>
</evidence>
<feature type="compositionally biased region" description="Basic and acidic residues" evidence="15">
    <location>
        <begin position="98"/>
        <end position="120"/>
    </location>
</feature>
<dbReference type="GO" id="GO:0005524">
    <property type="term" value="F:ATP binding"/>
    <property type="evidence" value="ECO:0007669"/>
    <property type="project" value="UniProtKB-KW"/>
</dbReference>
<feature type="transmembrane region" description="Helical" evidence="16">
    <location>
        <begin position="335"/>
        <end position="354"/>
    </location>
</feature>
<dbReference type="SMART" id="SM00304">
    <property type="entry name" value="HAMP"/>
    <property type="match status" value="1"/>
</dbReference>
<comment type="catalytic activity">
    <reaction evidence="1">
        <text>ATP + protein L-histidine = ADP + protein N-phospho-L-histidine.</text>
        <dbReference type="EC" id="2.7.13.3"/>
    </reaction>
</comment>
<keyword evidence="9 19" id="KW-0418">Kinase</keyword>
<evidence type="ECO:0000256" key="14">
    <source>
        <dbReference type="SAM" id="Coils"/>
    </source>
</evidence>
<feature type="domain" description="Histidine kinase" evidence="17">
    <location>
        <begin position="439"/>
        <end position="657"/>
    </location>
</feature>
<keyword evidence="12" id="KW-0902">Two-component regulatory system</keyword>
<dbReference type="Gene3D" id="1.10.287.130">
    <property type="match status" value="1"/>
</dbReference>
<evidence type="ECO:0000259" key="18">
    <source>
        <dbReference type="PROSITE" id="PS50885"/>
    </source>
</evidence>
<dbReference type="InterPro" id="IPR036890">
    <property type="entry name" value="HATPase_C_sf"/>
</dbReference>
<dbReference type="PROSITE" id="PS50109">
    <property type="entry name" value="HIS_KIN"/>
    <property type="match status" value="1"/>
</dbReference>
<evidence type="ECO:0000256" key="16">
    <source>
        <dbReference type="SAM" id="Phobius"/>
    </source>
</evidence>
<evidence type="ECO:0000256" key="9">
    <source>
        <dbReference type="ARBA" id="ARBA00022777"/>
    </source>
</evidence>
<dbReference type="InterPro" id="IPR036097">
    <property type="entry name" value="HisK_dim/P_sf"/>
</dbReference>
<dbReference type="SMART" id="SM00388">
    <property type="entry name" value="HisKA"/>
    <property type="match status" value="1"/>
</dbReference>
<evidence type="ECO:0000256" key="13">
    <source>
        <dbReference type="ARBA" id="ARBA00023136"/>
    </source>
</evidence>
<evidence type="ECO:0000256" key="10">
    <source>
        <dbReference type="ARBA" id="ARBA00022840"/>
    </source>
</evidence>
<evidence type="ECO:0000256" key="12">
    <source>
        <dbReference type="ARBA" id="ARBA00023012"/>
    </source>
</evidence>
<evidence type="ECO:0000256" key="4">
    <source>
        <dbReference type="ARBA" id="ARBA00022475"/>
    </source>
</evidence>
<keyword evidence="13 16" id="KW-0472">Membrane</keyword>
<evidence type="ECO:0000256" key="1">
    <source>
        <dbReference type="ARBA" id="ARBA00000085"/>
    </source>
</evidence>
<dbReference type="InterPro" id="IPR050398">
    <property type="entry name" value="HssS/ArlS-like"/>
</dbReference>
<dbReference type="InterPro" id="IPR003660">
    <property type="entry name" value="HAMP_dom"/>
</dbReference>
<keyword evidence="4" id="KW-1003">Cell membrane</keyword>
<dbReference type="RefSeq" id="WP_051684836.1">
    <property type="nucleotide sequence ID" value="NZ_FOZC01000005.1"/>
</dbReference>
<feature type="compositionally biased region" description="Acidic residues" evidence="15">
    <location>
        <begin position="210"/>
        <end position="219"/>
    </location>
</feature>
<evidence type="ECO:0000256" key="11">
    <source>
        <dbReference type="ARBA" id="ARBA00022989"/>
    </source>
</evidence>
<dbReference type="PANTHER" id="PTHR45528">
    <property type="entry name" value="SENSOR HISTIDINE KINASE CPXA"/>
    <property type="match status" value="1"/>
</dbReference>
<dbReference type="EMBL" id="FOZC01000005">
    <property type="protein sequence ID" value="SFR73840.1"/>
    <property type="molecule type" value="Genomic_DNA"/>
</dbReference>
<keyword evidence="7 16" id="KW-0812">Transmembrane</keyword>
<feature type="domain" description="HAMP" evidence="18">
    <location>
        <begin position="356"/>
        <end position="410"/>
    </location>
</feature>
<dbReference type="InterPro" id="IPR005467">
    <property type="entry name" value="His_kinase_dom"/>
</dbReference>
<dbReference type="Gene3D" id="6.10.340.10">
    <property type="match status" value="1"/>
</dbReference>
<dbReference type="PRINTS" id="PR00344">
    <property type="entry name" value="BCTRLSENSOR"/>
</dbReference>
<dbReference type="InterPro" id="IPR003661">
    <property type="entry name" value="HisK_dim/P_dom"/>
</dbReference>
<evidence type="ECO:0000259" key="17">
    <source>
        <dbReference type="PROSITE" id="PS50109"/>
    </source>
</evidence>
<organism evidence="19 20">
    <name type="scientific">[Clostridium] aminophilum</name>
    <dbReference type="NCBI Taxonomy" id="1526"/>
    <lineage>
        <taxon>Bacteria</taxon>
        <taxon>Bacillati</taxon>
        <taxon>Bacillota</taxon>
        <taxon>Clostridia</taxon>
        <taxon>Lachnospirales</taxon>
        <taxon>Lachnospiraceae</taxon>
    </lineage>
</organism>
<proteinExistence type="predicted"/>
<accession>A0A1I6J5P6</accession>
<dbReference type="CDD" id="cd00082">
    <property type="entry name" value="HisKA"/>
    <property type="match status" value="1"/>
</dbReference>
<sequence>MKNTVNPRSLRFRVTLIFVAVTVVLFGSVLAANTWFLEGYYRNYKVQVLKDAYEEINAVVQSAVEREQNSAGSGGKDQAAEMESLPEPGDGVTLITGDDARGPFEKKPLNQLPDDDRTVKMPEQSGNHRNPTAAEDEQDAAGTADEQKTAGAAEEQKTAGTSERQATAGAAQQQAADGRTDEQATAGAAQQQAADGRTDEQTTAGTEEQERPEDPDDDFSIATDPTVAETVRRLRDTSGISIVIYDSLRNETLLTSTADARKLRDRVQRYIIGQYPKDLDVLYEEDNYKIQTAFDAFSKTKSLESWGFFTDNGTVFIMAIPLDSIRESSVISNRFLLRVGLIVIIVGSILIYLITRRITEPLADLSKLSERMSKLDFTAKYQDRKNAAAEVTTLGKNMNVLSDRLSRTIEELKGANEQLQKDIEEKEKIDELRKEFIANVSHELKTPIALIQGYAEGLVEGMAEDPENRDYYCGVIMDEANKMNKMVRQLLTLTALEFGRERSEFHNFDLNDVVRGVIGANQIRLKEKNLKVDFEAEGTEMVCADEFQIEQVITNYLNNAVNHVEGERVISIRTEEDAERGIVRTTVYNSGKNIPQEELGKLWQKFYKVDKARTRAYGGSGIGLSIVKAIMDAHHQAYGVSNTEDGVEFWFELKMAEIDTFCGTR</sequence>
<comment type="subcellular location">
    <subcellularLocation>
        <location evidence="2">Cell membrane</location>
        <topology evidence="2">Multi-pass membrane protein</topology>
    </subcellularLocation>
</comment>
<keyword evidence="14" id="KW-0175">Coiled coil</keyword>
<keyword evidence="6" id="KW-0808">Transferase</keyword>
<dbReference type="PANTHER" id="PTHR45528:SF1">
    <property type="entry name" value="SENSOR HISTIDINE KINASE CPXA"/>
    <property type="match status" value="1"/>
</dbReference>
<dbReference type="InterPro" id="IPR004358">
    <property type="entry name" value="Sig_transdc_His_kin-like_C"/>
</dbReference>
<dbReference type="SUPFAM" id="SSF55874">
    <property type="entry name" value="ATPase domain of HSP90 chaperone/DNA topoisomerase II/histidine kinase"/>
    <property type="match status" value="1"/>
</dbReference>
<feature type="coiled-coil region" evidence="14">
    <location>
        <begin position="398"/>
        <end position="435"/>
    </location>
</feature>
<feature type="region of interest" description="Disordered" evidence="15">
    <location>
        <begin position="67"/>
        <end position="225"/>
    </location>
</feature>
<reference evidence="19 20" key="1">
    <citation type="submission" date="2016-10" db="EMBL/GenBank/DDBJ databases">
        <authorList>
            <person name="de Groot N.N."/>
        </authorList>
    </citation>
    <scope>NUCLEOTIDE SEQUENCE [LARGE SCALE GENOMIC DNA]</scope>
    <source>
        <strain evidence="19 20">F</strain>
    </source>
</reference>
<protein>
    <recommendedName>
        <fullName evidence="3">histidine kinase</fullName>
        <ecNumber evidence="3">2.7.13.3</ecNumber>
    </recommendedName>
</protein>
<evidence type="ECO:0000256" key="6">
    <source>
        <dbReference type="ARBA" id="ARBA00022679"/>
    </source>
</evidence>
<dbReference type="PROSITE" id="PS50885">
    <property type="entry name" value="HAMP"/>
    <property type="match status" value="1"/>
</dbReference>
<dbReference type="GO" id="GO:0005886">
    <property type="term" value="C:plasma membrane"/>
    <property type="evidence" value="ECO:0007669"/>
    <property type="project" value="UniProtKB-SubCell"/>
</dbReference>
<dbReference type="AlphaFoldDB" id="A0A1I6J5P6"/>
<name>A0A1I6J5P6_9FIRM</name>
<evidence type="ECO:0000256" key="8">
    <source>
        <dbReference type="ARBA" id="ARBA00022741"/>
    </source>
</evidence>
<dbReference type="EC" id="2.7.13.3" evidence="3"/>
<dbReference type="SUPFAM" id="SSF47384">
    <property type="entry name" value="Homodimeric domain of signal transducing histidine kinase"/>
    <property type="match status" value="1"/>
</dbReference>
<evidence type="ECO:0000256" key="2">
    <source>
        <dbReference type="ARBA" id="ARBA00004651"/>
    </source>
</evidence>
<evidence type="ECO:0000313" key="20">
    <source>
        <dbReference type="Proteomes" id="UP000214760"/>
    </source>
</evidence>
<dbReference type="Pfam" id="PF00512">
    <property type="entry name" value="HisKA"/>
    <property type="match status" value="1"/>
</dbReference>